<dbReference type="Gene3D" id="1.10.1040.10">
    <property type="entry name" value="N-(1-d-carboxylethyl)-l-norvaline Dehydrogenase, domain 2"/>
    <property type="match status" value="1"/>
</dbReference>
<evidence type="ECO:0000313" key="10">
    <source>
        <dbReference type="Proteomes" id="UP000054304"/>
    </source>
</evidence>
<dbReference type="Proteomes" id="UP000054304">
    <property type="component" value="Unassembled WGS sequence"/>
</dbReference>
<dbReference type="GO" id="GO:0008677">
    <property type="term" value="F:2-dehydropantoate 2-reductase activity"/>
    <property type="evidence" value="ECO:0007669"/>
    <property type="project" value="UniProtKB-EC"/>
</dbReference>
<feature type="domain" description="Ketopantoate reductase C-terminal" evidence="8">
    <location>
        <begin position="217"/>
        <end position="354"/>
    </location>
</feature>
<evidence type="ECO:0000259" key="7">
    <source>
        <dbReference type="Pfam" id="PF02558"/>
    </source>
</evidence>
<accession>A0A0C7N9L9</accession>
<keyword evidence="3" id="KW-0521">NADP</keyword>
<dbReference type="InterPro" id="IPR008927">
    <property type="entry name" value="6-PGluconate_DH-like_C_sf"/>
</dbReference>
<dbReference type="AlphaFoldDB" id="A0A0C7N9L9"/>
<evidence type="ECO:0000256" key="5">
    <source>
        <dbReference type="ARBA" id="ARBA00032024"/>
    </source>
</evidence>
<keyword evidence="6" id="KW-0732">Signal</keyword>
<evidence type="ECO:0000259" key="8">
    <source>
        <dbReference type="Pfam" id="PF08546"/>
    </source>
</evidence>
<dbReference type="GeneID" id="34688112"/>
<feature type="domain" description="Ketopantoate reductase N-terminal" evidence="7">
    <location>
        <begin position="8"/>
        <end position="168"/>
    </location>
</feature>
<evidence type="ECO:0000313" key="9">
    <source>
        <dbReference type="EMBL" id="CEP64555.1"/>
    </source>
</evidence>
<evidence type="ECO:0000256" key="3">
    <source>
        <dbReference type="ARBA" id="ARBA00022857"/>
    </source>
</evidence>
<evidence type="ECO:0000256" key="1">
    <source>
        <dbReference type="ARBA" id="ARBA00007870"/>
    </source>
</evidence>
<dbReference type="GO" id="GO:0015940">
    <property type="term" value="P:pantothenate biosynthetic process"/>
    <property type="evidence" value="ECO:0007669"/>
    <property type="project" value="InterPro"/>
</dbReference>
<dbReference type="InterPro" id="IPR013752">
    <property type="entry name" value="KPA_reductase"/>
</dbReference>
<dbReference type="PANTHER" id="PTHR43765">
    <property type="entry name" value="2-DEHYDROPANTOATE 2-REDUCTASE-RELATED"/>
    <property type="match status" value="1"/>
</dbReference>
<dbReference type="OrthoDB" id="73846at2759"/>
<keyword evidence="10" id="KW-1185">Reference proteome</keyword>
<dbReference type="Pfam" id="PF02558">
    <property type="entry name" value="ApbA"/>
    <property type="match status" value="1"/>
</dbReference>
<gene>
    <name evidence="9" type="ORF">LALA0_S12e01596g</name>
</gene>
<dbReference type="GO" id="GO:0050661">
    <property type="term" value="F:NADP binding"/>
    <property type="evidence" value="ECO:0007669"/>
    <property type="project" value="TreeGrafter"/>
</dbReference>
<dbReference type="EMBL" id="LN736371">
    <property type="protein sequence ID" value="CEP64555.1"/>
    <property type="molecule type" value="Genomic_DNA"/>
</dbReference>
<dbReference type="InterPro" id="IPR013328">
    <property type="entry name" value="6PGD_dom2"/>
</dbReference>
<evidence type="ECO:0000256" key="4">
    <source>
        <dbReference type="ARBA" id="ARBA00023002"/>
    </source>
</evidence>
<proteinExistence type="inferred from homology"/>
<dbReference type="STRING" id="1245769.A0A0C7N9L9"/>
<keyword evidence="4" id="KW-0560">Oxidoreductase</keyword>
<dbReference type="Gene3D" id="3.40.50.720">
    <property type="entry name" value="NAD(P)-binding Rossmann-like Domain"/>
    <property type="match status" value="1"/>
</dbReference>
<dbReference type="InterPro" id="IPR003710">
    <property type="entry name" value="ApbA"/>
</dbReference>
<evidence type="ECO:0000256" key="2">
    <source>
        <dbReference type="ARBA" id="ARBA00013014"/>
    </source>
</evidence>
<dbReference type="InterPro" id="IPR036291">
    <property type="entry name" value="NAD(P)-bd_dom_sf"/>
</dbReference>
<reference evidence="9 10" key="1">
    <citation type="submission" date="2014-12" db="EMBL/GenBank/DDBJ databases">
        <authorList>
            <person name="Neuveglise Cecile"/>
        </authorList>
    </citation>
    <scope>NUCLEOTIDE SEQUENCE [LARGE SCALE GENOMIC DNA]</scope>
    <source>
        <strain evidence="9 10">CBS 12615</strain>
    </source>
</reference>
<dbReference type="Pfam" id="PF08546">
    <property type="entry name" value="ApbA_C"/>
    <property type="match status" value="1"/>
</dbReference>
<dbReference type="SUPFAM" id="SSF51735">
    <property type="entry name" value="NAD(P)-binding Rossmann-fold domains"/>
    <property type="match status" value="1"/>
</dbReference>
<dbReference type="RefSeq" id="XP_022630760.1">
    <property type="nucleotide sequence ID" value="XM_022774587.1"/>
</dbReference>
<evidence type="ECO:0000256" key="6">
    <source>
        <dbReference type="SAM" id="SignalP"/>
    </source>
</evidence>
<comment type="similarity">
    <text evidence="1">Belongs to the ketopantoate reductase family.</text>
</comment>
<dbReference type="PANTHER" id="PTHR43765:SF2">
    <property type="entry name" value="2-DEHYDROPANTOATE 2-REDUCTASE"/>
    <property type="match status" value="1"/>
</dbReference>
<dbReference type="InterPro" id="IPR013332">
    <property type="entry name" value="KPR_N"/>
</dbReference>
<organism evidence="9 10">
    <name type="scientific">Lachancea lanzarotensis</name>
    <dbReference type="NCBI Taxonomy" id="1245769"/>
    <lineage>
        <taxon>Eukaryota</taxon>
        <taxon>Fungi</taxon>
        <taxon>Dikarya</taxon>
        <taxon>Ascomycota</taxon>
        <taxon>Saccharomycotina</taxon>
        <taxon>Saccharomycetes</taxon>
        <taxon>Saccharomycetales</taxon>
        <taxon>Saccharomycetaceae</taxon>
        <taxon>Lachancea</taxon>
    </lineage>
</organism>
<dbReference type="EC" id="1.1.1.169" evidence="2"/>
<dbReference type="HOGENOM" id="CLU_031468_10_2_1"/>
<dbReference type="GO" id="GO:0005739">
    <property type="term" value="C:mitochondrion"/>
    <property type="evidence" value="ECO:0007669"/>
    <property type="project" value="TreeGrafter"/>
</dbReference>
<dbReference type="NCBIfam" id="TIGR00745">
    <property type="entry name" value="apbA_panE"/>
    <property type="match status" value="1"/>
</dbReference>
<protein>
    <recommendedName>
        <fullName evidence="2">2-dehydropantoate 2-reductase</fullName>
        <ecNumber evidence="2">1.1.1.169</ecNumber>
    </recommendedName>
    <alternativeName>
        <fullName evidence="5">Ketopantoate reductase</fullName>
    </alternativeName>
</protein>
<sequence length="373" mass="41828">MTQGQQRVFILGFGSIGVLLASQLQRNAQISVVPLLRSEKRLSDFENLRNTTSVKSLFLTGQPTNEVEFTGATCPEQFPKDWKIDNLIITTKTYQTKEALEPYMKFIHPQTNVMLVQNGLGVLEVLNNDIFSEYKPNLFQGVISHGIYQTSGFSFNHAGFGNLKISRLPSGDSDGIVQSNTFVKKDAENNSLLQVLVQPEFVKALNVMHLTYQELLLGQLEKYMVNACMNPVTSIVDSINGDLKDIAAPIFDLIIAECLEVLKIAYKPLFDYKPHDADYPSIDVIGILDHKRLLNFVLKIGCDLNRNNSSSMRQDVINLRDTEAEYINGYIVKLCKKLGLGPEYYKTNQTIETLVNLRLGLNRVRAAKGSDAK</sequence>
<name>A0A0C7N9L9_9SACH</name>
<dbReference type="InterPro" id="IPR050838">
    <property type="entry name" value="Ketopantoate_reductase"/>
</dbReference>
<dbReference type="SUPFAM" id="SSF48179">
    <property type="entry name" value="6-phosphogluconate dehydrogenase C-terminal domain-like"/>
    <property type="match status" value="1"/>
</dbReference>
<feature type="signal peptide" evidence="6">
    <location>
        <begin position="1"/>
        <end position="21"/>
    </location>
</feature>
<feature type="chain" id="PRO_5002203383" description="2-dehydropantoate 2-reductase" evidence="6">
    <location>
        <begin position="22"/>
        <end position="373"/>
    </location>
</feature>